<dbReference type="PANTHER" id="PTHR42756">
    <property type="entry name" value="TRANSCRIPTIONAL REGULATOR, MARR"/>
    <property type="match status" value="1"/>
</dbReference>
<organism evidence="4 5">
    <name type="scientific">Cupriavidus plantarum</name>
    <dbReference type="NCBI Taxonomy" id="942865"/>
    <lineage>
        <taxon>Bacteria</taxon>
        <taxon>Pseudomonadati</taxon>
        <taxon>Pseudomonadota</taxon>
        <taxon>Betaproteobacteria</taxon>
        <taxon>Burkholderiales</taxon>
        <taxon>Burkholderiaceae</taxon>
        <taxon>Cupriavidus</taxon>
    </lineage>
</organism>
<keyword evidence="2 4" id="KW-0238">DNA-binding</keyword>
<dbReference type="RefSeq" id="WP_109584929.1">
    <property type="nucleotide sequence ID" value="NZ_CAJPUX010000008.1"/>
</dbReference>
<dbReference type="AlphaFoldDB" id="A0A316EP99"/>
<evidence type="ECO:0000256" key="3">
    <source>
        <dbReference type="ARBA" id="ARBA00023163"/>
    </source>
</evidence>
<accession>A0A316EP99</accession>
<dbReference type="PANTHER" id="PTHR42756:SF1">
    <property type="entry name" value="TRANSCRIPTIONAL REPRESSOR OF EMRAB OPERON"/>
    <property type="match status" value="1"/>
</dbReference>
<dbReference type="GO" id="GO:0003700">
    <property type="term" value="F:DNA-binding transcription factor activity"/>
    <property type="evidence" value="ECO:0007669"/>
    <property type="project" value="InterPro"/>
</dbReference>
<proteinExistence type="predicted"/>
<keyword evidence="3" id="KW-0804">Transcription</keyword>
<keyword evidence="1" id="KW-0805">Transcription regulation</keyword>
<dbReference type="PRINTS" id="PR00598">
    <property type="entry name" value="HTHMARR"/>
</dbReference>
<dbReference type="InterPro" id="IPR036388">
    <property type="entry name" value="WH-like_DNA-bd_sf"/>
</dbReference>
<dbReference type="Pfam" id="PF01047">
    <property type="entry name" value="MarR"/>
    <property type="match status" value="1"/>
</dbReference>
<reference evidence="4 5" key="1">
    <citation type="submission" date="2018-05" db="EMBL/GenBank/DDBJ databases">
        <title>Genomic Encyclopedia of Type Strains, Phase IV (KMG-V): Genome sequencing to study the core and pangenomes of soil and plant-associated prokaryotes.</title>
        <authorList>
            <person name="Whitman W."/>
        </authorList>
    </citation>
    <scope>NUCLEOTIDE SEQUENCE [LARGE SCALE GENOMIC DNA]</scope>
    <source>
        <strain evidence="4 5">SLV-132</strain>
    </source>
</reference>
<dbReference type="SMART" id="SM00347">
    <property type="entry name" value="HTH_MARR"/>
    <property type="match status" value="1"/>
</dbReference>
<dbReference type="EMBL" id="QGGT01000006">
    <property type="protein sequence ID" value="PWK32630.1"/>
    <property type="molecule type" value="Genomic_DNA"/>
</dbReference>
<dbReference type="GeneID" id="98343657"/>
<dbReference type="Gene3D" id="1.10.10.10">
    <property type="entry name" value="Winged helix-like DNA-binding domain superfamily/Winged helix DNA-binding domain"/>
    <property type="match status" value="1"/>
</dbReference>
<evidence type="ECO:0000256" key="1">
    <source>
        <dbReference type="ARBA" id="ARBA00023015"/>
    </source>
</evidence>
<dbReference type="InterPro" id="IPR036390">
    <property type="entry name" value="WH_DNA-bd_sf"/>
</dbReference>
<evidence type="ECO:0000313" key="4">
    <source>
        <dbReference type="EMBL" id="PWK32630.1"/>
    </source>
</evidence>
<sequence>MKHYTRKNYELTESIGFLLNKARNGMLMEVDAALRPLEITGQQMGILLALVRGEVSTPLEISRALGIDTGLTTRMLDKLENKDLVQRRRCEEDRRVVHVLLTQKGTEVARRIPDVTPDVLNRRLEDFTIDEFNELLRLLKKFTGDDLHPG</sequence>
<dbReference type="SUPFAM" id="SSF46785">
    <property type="entry name" value="Winged helix' DNA-binding domain"/>
    <property type="match status" value="1"/>
</dbReference>
<name>A0A316EP99_9BURK</name>
<keyword evidence="5" id="KW-1185">Reference proteome</keyword>
<gene>
    <name evidence="4" type="ORF">C7419_10649</name>
</gene>
<dbReference type="Proteomes" id="UP000245754">
    <property type="component" value="Unassembled WGS sequence"/>
</dbReference>
<dbReference type="PROSITE" id="PS50995">
    <property type="entry name" value="HTH_MARR_2"/>
    <property type="match status" value="1"/>
</dbReference>
<evidence type="ECO:0000313" key="5">
    <source>
        <dbReference type="Proteomes" id="UP000245754"/>
    </source>
</evidence>
<protein>
    <submittedName>
        <fullName evidence="4">DNA-binding MarR family transcriptional regulator</fullName>
    </submittedName>
</protein>
<dbReference type="GO" id="GO:0003677">
    <property type="term" value="F:DNA binding"/>
    <property type="evidence" value="ECO:0007669"/>
    <property type="project" value="UniProtKB-KW"/>
</dbReference>
<evidence type="ECO:0000256" key="2">
    <source>
        <dbReference type="ARBA" id="ARBA00023125"/>
    </source>
</evidence>
<comment type="caution">
    <text evidence="4">The sequence shown here is derived from an EMBL/GenBank/DDBJ whole genome shotgun (WGS) entry which is preliminary data.</text>
</comment>
<dbReference type="InterPro" id="IPR000835">
    <property type="entry name" value="HTH_MarR-typ"/>
</dbReference>